<evidence type="ECO:0000313" key="1">
    <source>
        <dbReference type="EMBL" id="KKN86018.1"/>
    </source>
</evidence>
<name>A0A0F9X3E1_9ZZZZ</name>
<dbReference type="AlphaFoldDB" id="A0A0F9X3E1"/>
<accession>A0A0F9X3E1</accession>
<organism evidence="1">
    <name type="scientific">marine sediment metagenome</name>
    <dbReference type="NCBI Taxonomy" id="412755"/>
    <lineage>
        <taxon>unclassified sequences</taxon>
        <taxon>metagenomes</taxon>
        <taxon>ecological metagenomes</taxon>
    </lineage>
</organism>
<proteinExistence type="predicted"/>
<dbReference type="EMBL" id="LAZR01000153">
    <property type="protein sequence ID" value="KKN86018.1"/>
    <property type="molecule type" value="Genomic_DNA"/>
</dbReference>
<protein>
    <submittedName>
        <fullName evidence="1">Uncharacterized protein</fullName>
    </submittedName>
</protein>
<sequence length="90" mass="9723">MDKQKQNNRIEDITKRAEAAAKAAANRIGGLTDGQVRNCLGVLPKDGWFLINNLFHGSSTTFSADLVKPAAEVQVFITELLNHPAFVASA</sequence>
<gene>
    <name evidence="1" type="ORF">LCGC14_0274300</name>
</gene>
<reference evidence="1" key="1">
    <citation type="journal article" date="2015" name="Nature">
        <title>Complex archaea that bridge the gap between prokaryotes and eukaryotes.</title>
        <authorList>
            <person name="Spang A."/>
            <person name="Saw J.H."/>
            <person name="Jorgensen S.L."/>
            <person name="Zaremba-Niedzwiedzka K."/>
            <person name="Martijn J."/>
            <person name="Lind A.E."/>
            <person name="van Eijk R."/>
            <person name="Schleper C."/>
            <person name="Guy L."/>
            <person name="Ettema T.J."/>
        </authorList>
    </citation>
    <scope>NUCLEOTIDE SEQUENCE</scope>
</reference>
<comment type="caution">
    <text evidence="1">The sequence shown here is derived from an EMBL/GenBank/DDBJ whole genome shotgun (WGS) entry which is preliminary data.</text>
</comment>